<name>A0A6P4B2V9_ZIZJJ</name>
<organism evidence="1 2">
    <name type="scientific">Ziziphus jujuba</name>
    <name type="common">Chinese jujube</name>
    <name type="synonym">Ziziphus sativa</name>
    <dbReference type="NCBI Taxonomy" id="326968"/>
    <lineage>
        <taxon>Eukaryota</taxon>
        <taxon>Viridiplantae</taxon>
        <taxon>Streptophyta</taxon>
        <taxon>Embryophyta</taxon>
        <taxon>Tracheophyta</taxon>
        <taxon>Spermatophyta</taxon>
        <taxon>Magnoliopsida</taxon>
        <taxon>eudicotyledons</taxon>
        <taxon>Gunneridae</taxon>
        <taxon>Pentapetalae</taxon>
        <taxon>rosids</taxon>
        <taxon>fabids</taxon>
        <taxon>Rosales</taxon>
        <taxon>Rhamnaceae</taxon>
        <taxon>Paliureae</taxon>
        <taxon>Ziziphus</taxon>
    </lineage>
</organism>
<dbReference type="RefSeq" id="XP_015892718.1">
    <property type="nucleotide sequence ID" value="XM_016037232.4"/>
</dbReference>
<dbReference type="FunCoup" id="A0A6P4B2V9">
    <property type="interactions" value="2075"/>
</dbReference>
<dbReference type="Proteomes" id="UP001652623">
    <property type="component" value="Chromosome 11"/>
</dbReference>
<sequence>MQAVSKARGLSRAFKFPIFLNSDRFLAPDVLPIEAPHTSLPWRNHSTFSSRTSFSSGFIGGDYLEIKQCAMYMRTLSRAHFSAKASGTIDGSPTEAVKESYDQMLQSVVVKRTMPPNAWLWSLIENCKNHDDIKLLFDILHNLRRFRLSNLRISSNFNCNLCREVTKACVRVEAIDFGKKTLWKHNIYGLTPSIASAHSLLLYAKKHNNADLMKEIMKLLKRNDLPLQAGTADIVFSICYNTNDWPLMSKYSKMFVKAGVKLRQTSFDMWMDFAAKIGDTESLLKIEKLRSESMKQHTLVTGFSCAKYLLLEGKAEDAAAVIQVLSQNLPEAKKSNILVELQKLVNEWPLEVIKHQKEENKKELATSLKSDIPAMINALLKNGLEVTINMEDLELTSKEGILA</sequence>
<dbReference type="InParanoid" id="A0A6P4B2V9"/>
<keyword evidence="1" id="KW-1185">Reference proteome</keyword>
<protein>
    <submittedName>
        <fullName evidence="2">Uncharacterized protein LOC107426922</fullName>
    </submittedName>
</protein>
<dbReference type="PANTHER" id="PTHR47604">
    <property type="entry name" value="ADENYLYL CYCLASE"/>
    <property type="match status" value="1"/>
</dbReference>
<dbReference type="GeneID" id="107426922"/>
<evidence type="ECO:0000313" key="2">
    <source>
        <dbReference type="RefSeq" id="XP_015892718.1"/>
    </source>
</evidence>
<gene>
    <name evidence="2" type="primary">LOC107426922</name>
</gene>
<accession>A0A6P4B2V9</accession>
<reference evidence="2" key="1">
    <citation type="submission" date="2025-08" db="UniProtKB">
        <authorList>
            <consortium name="RefSeq"/>
        </authorList>
    </citation>
    <scope>IDENTIFICATION</scope>
    <source>
        <tissue evidence="2">Seedling</tissue>
    </source>
</reference>
<dbReference type="KEGG" id="zju:107426922"/>
<evidence type="ECO:0000313" key="1">
    <source>
        <dbReference type="Proteomes" id="UP001652623"/>
    </source>
</evidence>
<dbReference type="PANTHER" id="PTHR47604:SF1">
    <property type="entry name" value="ADENYLYL CYCLASE"/>
    <property type="match status" value="1"/>
</dbReference>
<proteinExistence type="predicted"/>
<dbReference type="AlphaFoldDB" id="A0A6P4B2V9"/>